<comment type="subcellular location">
    <subcellularLocation>
        <location evidence="1">Membrane</location>
        <topology evidence="1">Multi-pass membrane protein</topology>
    </subcellularLocation>
</comment>
<evidence type="ECO:0000256" key="2">
    <source>
        <dbReference type="ARBA" id="ARBA00022692"/>
    </source>
</evidence>
<dbReference type="PANTHER" id="PTHR31310:SF7">
    <property type="entry name" value="PA-PHOSPHATASE RELATED-FAMILY PROTEIN DDB_G0268928"/>
    <property type="match status" value="1"/>
</dbReference>
<dbReference type="AlphaFoldDB" id="A0A941EVT2"/>
<evidence type="ECO:0000256" key="3">
    <source>
        <dbReference type="ARBA" id="ARBA00022989"/>
    </source>
</evidence>
<sequence length="295" mass="32355">MPNIMWTWQEATLIAVLLAAGRVAMNRRGLWPRAQPAVHELALIIGLYAVWQLAGALAVGGLQDAAARGRWIWDAERTLRLPSEAWLQGLVLPHRLLVEAANLFYYSAHFTVLILFLIWLFVRHRDVYPRWRTTLGLVTTACLLIQFLPVAPPRLVPGIGIVDTAVLYHQSVYATSAVSADELSAMPSVHAAWSLFVAVCAWHVTTSRWRYLGCVHAAVTIWVIVITGNHYWADALVAAALLVLTLAAQRSTRSLWSRASPRWRVKVAAWGGGVWAGVRATRQSGGTGGDGGNGS</sequence>
<feature type="transmembrane region" description="Helical" evidence="5">
    <location>
        <begin position="6"/>
        <end position="25"/>
    </location>
</feature>
<feature type="transmembrane region" description="Helical" evidence="5">
    <location>
        <begin position="209"/>
        <end position="225"/>
    </location>
</feature>
<accession>A0A941EVT2</accession>
<evidence type="ECO:0000256" key="4">
    <source>
        <dbReference type="ARBA" id="ARBA00023136"/>
    </source>
</evidence>
<dbReference type="InterPro" id="IPR026841">
    <property type="entry name" value="Aur1/Ipt1"/>
</dbReference>
<dbReference type="EMBL" id="JAGSOG010000236">
    <property type="protein sequence ID" value="MBR7837861.1"/>
    <property type="molecule type" value="Genomic_DNA"/>
</dbReference>
<organism evidence="7 8">
    <name type="scientific">Actinospica durhamensis</name>
    <dbReference type="NCBI Taxonomy" id="1508375"/>
    <lineage>
        <taxon>Bacteria</taxon>
        <taxon>Bacillati</taxon>
        <taxon>Actinomycetota</taxon>
        <taxon>Actinomycetes</taxon>
        <taxon>Catenulisporales</taxon>
        <taxon>Actinospicaceae</taxon>
        <taxon>Actinospica</taxon>
    </lineage>
</organism>
<reference evidence="7" key="1">
    <citation type="submission" date="2021-04" db="EMBL/GenBank/DDBJ databases">
        <title>Genome based classification of Actinospica acidithermotolerans sp. nov., an actinobacterium isolated from an Indonesian hot spring.</title>
        <authorList>
            <person name="Kusuma A.B."/>
            <person name="Putra K.E."/>
            <person name="Nafisah S."/>
            <person name="Loh J."/>
            <person name="Nouioui I."/>
            <person name="Goodfellow M."/>
        </authorList>
    </citation>
    <scope>NUCLEOTIDE SEQUENCE</scope>
    <source>
        <strain evidence="7">CSCA 57</strain>
    </source>
</reference>
<dbReference type="RefSeq" id="WP_212532324.1">
    <property type="nucleotide sequence ID" value="NZ_JAGSOG010000236.1"/>
</dbReference>
<gene>
    <name evidence="7" type="ORF">KDL01_31590</name>
</gene>
<feature type="transmembrane region" description="Helical" evidence="5">
    <location>
        <begin position="231"/>
        <end position="248"/>
    </location>
</feature>
<evidence type="ECO:0000259" key="6">
    <source>
        <dbReference type="Pfam" id="PF14378"/>
    </source>
</evidence>
<keyword evidence="2 5" id="KW-0812">Transmembrane</keyword>
<dbReference type="InterPro" id="IPR052185">
    <property type="entry name" value="IPC_Synthase-Related"/>
</dbReference>
<evidence type="ECO:0000256" key="1">
    <source>
        <dbReference type="ARBA" id="ARBA00004141"/>
    </source>
</evidence>
<feature type="transmembrane region" description="Helical" evidence="5">
    <location>
        <begin position="103"/>
        <end position="122"/>
    </location>
</feature>
<feature type="transmembrane region" description="Helical" evidence="5">
    <location>
        <begin position="37"/>
        <end position="59"/>
    </location>
</feature>
<evidence type="ECO:0000256" key="5">
    <source>
        <dbReference type="SAM" id="Phobius"/>
    </source>
</evidence>
<evidence type="ECO:0000313" key="8">
    <source>
        <dbReference type="Proteomes" id="UP000675781"/>
    </source>
</evidence>
<dbReference type="GO" id="GO:0016020">
    <property type="term" value="C:membrane"/>
    <property type="evidence" value="ECO:0007669"/>
    <property type="project" value="UniProtKB-SubCell"/>
</dbReference>
<dbReference type="CDD" id="cd03386">
    <property type="entry name" value="PAP2_Aur1_like"/>
    <property type="match status" value="1"/>
</dbReference>
<dbReference type="Pfam" id="PF14378">
    <property type="entry name" value="PAP2_3"/>
    <property type="match status" value="1"/>
</dbReference>
<name>A0A941EVT2_9ACTN</name>
<keyword evidence="4 5" id="KW-0472">Membrane</keyword>
<keyword evidence="3 5" id="KW-1133">Transmembrane helix</keyword>
<keyword evidence="8" id="KW-1185">Reference proteome</keyword>
<feature type="transmembrane region" description="Helical" evidence="5">
    <location>
        <begin position="134"/>
        <end position="151"/>
    </location>
</feature>
<feature type="transmembrane region" description="Helical" evidence="5">
    <location>
        <begin position="183"/>
        <end position="202"/>
    </location>
</feature>
<dbReference type="Proteomes" id="UP000675781">
    <property type="component" value="Unassembled WGS sequence"/>
</dbReference>
<evidence type="ECO:0000313" key="7">
    <source>
        <dbReference type="EMBL" id="MBR7837861.1"/>
    </source>
</evidence>
<protein>
    <submittedName>
        <fullName evidence="7">Phosphatase PAP2 family protein</fullName>
    </submittedName>
</protein>
<feature type="domain" description="Inositolphosphotransferase Aur1/Ipt1" evidence="6">
    <location>
        <begin position="70"/>
        <end position="247"/>
    </location>
</feature>
<dbReference type="PANTHER" id="PTHR31310">
    <property type="match status" value="1"/>
</dbReference>
<proteinExistence type="predicted"/>
<comment type="caution">
    <text evidence="7">The sequence shown here is derived from an EMBL/GenBank/DDBJ whole genome shotgun (WGS) entry which is preliminary data.</text>
</comment>